<reference evidence="2 3" key="1">
    <citation type="submission" date="2023-01" db="EMBL/GenBank/DDBJ databases">
        <title>Characterization of estradiol degrading bacteria Microbacterium sp. MZT7 and reveal degrading genes through genome analysis.</title>
        <authorList>
            <person name="Hao P."/>
            <person name="Gao Y."/>
        </authorList>
    </citation>
    <scope>NUCLEOTIDE SEQUENCE [LARGE SCALE GENOMIC DNA]</scope>
    <source>
        <strain evidence="2 3">MZT7</strain>
    </source>
</reference>
<dbReference type="GO" id="GO:0016787">
    <property type="term" value="F:hydrolase activity"/>
    <property type="evidence" value="ECO:0007669"/>
    <property type="project" value="UniProtKB-KW"/>
</dbReference>
<protein>
    <submittedName>
        <fullName evidence="2">Class A beta-lactamase-related serine hydrolase</fullName>
    </submittedName>
</protein>
<dbReference type="InterPro" id="IPR045155">
    <property type="entry name" value="Beta-lactam_cat"/>
</dbReference>
<name>A0ABY3RXN0_9MICO</name>
<dbReference type="PANTHER" id="PTHR35333:SF3">
    <property type="entry name" value="BETA-LACTAMASE-TYPE TRANSPEPTIDASE FOLD CONTAINING PROTEIN"/>
    <property type="match status" value="1"/>
</dbReference>
<dbReference type="Gene3D" id="3.40.710.10">
    <property type="entry name" value="DD-peptidase/beta-lactamase superfamily"/>
    <property type="match status" value="1"/>
</dbReference>
<dbReference type="PANTHER" id="PTHR35333">
    <property type="entry name" value="BETA-LACTAMASE"/>
    <property type="match status" value="1"/>
</dbReference>
<gene>
    <name evidence="2" type="ORF">K8F61_03045</name>
</gene>
<evidence type="ECO:0000313" key="3">
    <source>
        <dbReference type="Proteomes" id="UP001199642"/>
    </source>
</evidence>
<dbReference type="Pfam" id="PF13354">
    <property type="entry name" value="Beta-lactamase2"/>
    <property type="match status" value="1"/>
</dbReference>
<evidence type="ECO:0000259" key="1">
    <source>
        <dbReference type="Pfam" id="PF13354"/>
    </source>
</evidence>
<dbReference type="Proteomes" id="UP001199642">
    <property type="component" value="Chromosome"/>
</dbReference>
<keyword evidence="2" id="KW-0378">Hydrolase</keyword>
<dbReference type="SUPFAM" id="SSF56601">
    <property type="entry name" value="beta-lactamase/transpeptidase-like"/>
    <property type="match status" value="1"/>
</dbReference>
<organism evidence="2 3">
    <name type="scientific">Microbacterium resistens</name>
    <dbReference type="NCBI Taxonomy" id="156977"/>
    <lineage>
        <taxon>Bacteria</taxon>
        <taxon>Bacillati</taxon>
        <taxon>Actinomycetota</taxon>
        <taxon>Actinomycetes</taxon>
        <taxon>Micrococcales</taxon>
        <taxon>Microbacteriaceae</taxon>
        <taxon>Microbacterium</taxon>
    </lineage>
</organism>
<dbReference type="InterPro" id="IPR000871">
    <property type="entry name" value="Beta-lactam_class-A"/>
</dbReference>
<evidence type="ECO:0000313" key="2">
    <source>
        <dbReference type="EMBL" id="UGS27202.1"/>
    </source>
</evidence>
<sequence>MLTEGGLSGSLIARDLDTGYEIGINEDTPYPLASLVKLPLVGAVLDRFQNRDLDPAQPLFLDPADRTPGPSGLSLFRYPATVALGDLPYLTMAVSDNTAADALFALVAPSAVDRWVASLGVRGIRVRHSIRSLYQSIAERVEGADLAVLHRLVVAADSTGLPSPIPQLDPDAANAGTARAFADLLTRIWDSGEFDRVGALRDLMGANMVRHRLAPDFSSDRTRWFSRTGSFLNLRHEVGVVEHTSGRRIAVCALTRSAVAASDQPAAEAAIGRAARILHDHVLDSTP</sequence>
<dbReference type="RefSeq" id="WP_231820633.1">
    <property type="nucleotide sequence ID" value="NZ_CP082781.1"/>
</dbReference>
<accession>A0ABY3RXN0</accession>
<dbReference type="InterPro" id="IPR012338">
    <property type="entry name" value="Beta-lactam/transpept-like"/>
</dbReference>
<proteinExistence type="predicted"/>
<keyword evidence="3" id="KW-1185">Reference proteome</keyword>
<dbReference type="EMBL" id="CP082781">
    <property type="protein sequence ID" value="UGS27202.1"/>
    <property type="molecule type" value="Genomic_DNA"/>
</dbReference>
<feature type="domain" description="Beta-lactamase class A catalytic" evidence="1">
    <location>
        <begin position="11"/>
        <end position="255"/>
    </location>
</feature>